<comment type="similarity">
    <text evidence="2">In the N-terminal section; belongs to the transposase 2 family.</text>
</comment>
<evidence type="ECO:0000313" key="9">
    <source>
        <dbReference type="Proteomes" id="UP000772812"/>
    </source>
</evidence>
<keyword evidence="4" id="KW-0238">DNA-binding</keyword>
<keyword evidence="9" id="KW-1185">Reference proteome</keyword>
<dbReference type="InterPro" id="IPR010095">
    <property type="entry name" value="Cas12f1-like_TNB"/>
</dbReference>
<organism evidence="8 9">
    <name type="scientific">Persephonella atlantica</name>
    <dbReference type="NCBI Taxonomy" id="2699429"/>
    <lineage>
        <taxon>Bacteria</taxon>
        <taxon>Pseudomonadati</taxon>
        <taxon>Aquificota</taxon>
        <taxon>Aquificia</taxon>
        <taxon>Aquificales</taxon>
        <taxon>Hydrogenothermaceae</taxon>
        <taxon>Persephonella</taxon>
    </lineage>
</organism>
<evidence type="ECO:0000256" key="5">
    <source>
        <dbReference type="ARBA" id="ARBA00023172"/>
    </source>
</evidence>
<dbReference type="EMBL" id="JAACYA010000002">
    <property type="protein sequence ID" value="MBK3332764.1"/>
    <property type="molecule type" value="Genomic_DNA"/>
</dbReference>
<dbReference type="InterPro" id="IPR051399">
    <property type="entry name" value="RNA-guided_DNA_endo/Transpos"/>
</dbReference>
<sequence>MKIKRTIKLVIKPSEREKHILFKTFEEYKFAYNFVAEIGWKSSIHNSVKLHNLTYIVVREKTSLPSQLVISARNVASESLKSAFSRKKKGFTVSCPYSNNPAIRYDKRSYSVWFDREEISIATIEGRLKLKIKIPEYFRQYLSWDIRSASLKYNKRLKKFFFNIVVEKEIEEIPENDTVVGIDLGLSKLATLSTADGKINKFFDGGHIRAVSERYFAIRKKLQSKGTPSAKRHLRKLSQKEKRFRTAINHKIAKEIVNLIPAGGTIVLEELKGIRERIKVSKKERRWIHSWNFAQLKQFIEYKAKSKGIKVVYINPKYTSQRCGKCGYVSKSNRKDQSHFKCSYCGYTVNADLNASRNIAINYLVSQKERLGHRVASLPVWAVVNQPNVRGLAVSSHS</sequence>
<reference evidence="8 9" key="1">
    <citation type="journal article" date="2021" name="Syst. Appl. Microbiol.">
        <title>Persephonella atlantica sp. nov.: How to adapt to physico-chemical gradients in high temperature hydrothermal habitats.</title>
        <authorList>
            <person name="Francois D.X."/>
            <person name="Godfroy A."/>
            <person name="Mathien C."/>
            <person name="Aube J."/>
            <person name="Cathalot C."/>
            <person name="Lesongeur F."/>
            <person name="L'Haridon S."/>
            <person name="Philippon X."/>
            <person name="Roussel E.G."/>
        </authorList>
    </citation>
    <scope>NUCLEOTIDE SEQUENCE [LARGE SCALE GENOMIC DNA]</scope>
    <source>
        <strain evidence="8 9">MO1340</strain>
    </source>
</reference>
<dbReference type="RefSeq" id="WP_200674179.1">
    <property type="nucleotide sequence ID" value="NZ_JAACYA010000002.1"/>
</dbReference>
<evidence type="ECO:0000256" key="2">
    <source>
        <dbReference type="ARBA" id="ARBA00011044"/>
    </source>
</evidence>
<feature type="domain" description="Probable transposase IS891/IS1136/IS1341" evidence="6">
    <location>
        <begin position="164"/>
        <end position="260"/>
    </location>
</feature>
<dbReference type="PANTHER" id="PTHR30405:SF11">
    <property type="entry name" value="RNA-GUIDED DNA ENDONUCLEASE RV2885C-RELATED"/>
    <property type="match status" value="1"/>
</dbReference>
<dbReference type="InterPro" id="IPR001959">
    <property type="entry name" value="Transposase"/>
</dbReference>
<comment type="similarity">
    <text evidence="1">In the C-terminal section; belongs to the transposase 35 family.</text>
</comment>
<dbReference type="Proteomes" id="UP000772812">
    <property type="component" value="Unassembled WGS sequence"/>
</dbReference>
<evidence type="ECO:0000313" key="8">
    <source>
        <dbReference type="EMBL" id="MBK3332764.1"/>
    </source>
</evidence>
<evidence type="ECO:0000256" key="1">
    <source>
        <dbReference type="ARBA" id="ARBA00008761"/>
    </source>
</evidence>
<keyword evidence="5" id="KW-0233">DNA recombination</keyword>
<evidence type="ECO:0000256" key="3">
    <source>
        <dbReference type="ARBA" id="ARBA00022578"/>
    </source>
</evidence>
<dbReference type="Pfam" id="PF01385">
    <property type="entry name" value="OrfB_IS605"/>
    <property type="match status" value="1"/>
</dbReference>
<keyword evidence="3" id="KW-0815">Transposition</keyword>
<proteinExistence type="inferred from homology"/>
<evidence type="ECO:0000259" key="6">
    <source>
        <dbReference type="Pfam" id="PF01385"/>
    </source>
</evidence>
<protein>
    <submittedName>
        <fullName evidence="8">IS200/IS605 family element transposase accessory protein TnpB</fullName>
    </submittedName>
</protein>
<gene>
    <name evidence="8" type="primary">tnpB</name>
    <name evidence="8" type="ORF">GWK41_06750</name>
</gene>
<dbReference type="PANTHER" id="PTHR30405">
    <property type="entry name" value="TRANSPOSASE"/>
    <property type="match status" value="1"/>
</dbReference>
<dbReference type="NCBIfam" id="TIGR01766">
    <property type="entry name" value="IS200/IS605 family accessory protein TnpB-like domain"/>
    <property type="match status" value="1"/>
</dbReference>
<accession>A0ABS1GIJ5</accession>
<dbReference type="NCBIfam" id="NF040570">
    <property type="entry name" value="guided_TnpB"/>
    <property type="match status" value="1"/>
</dbReference>
<name>A0ABS1GIJ5_9AQUI</name>
<dbReference type="Pfam" id="PF07282">
    <property type="entry name" value="Cas12f1-like_TNB"/>
    <property type="match status" value="1"/>
</dbReference>
<comment type="caution">
    <text evidence="8">The sequence shown here is derived from an EMBL/GenBank/DDBJ whole genome shotgun (WGS) entry which is preliminary data.</text>
</comment>
<evidence type="ECO:0000259" key="7">
    <source>
        <dbReference type="Pfam" id="PF07282"/>
    </source>
</evidence>
<feature type="domain" description="Cas12f1-like TNB" evidence="7">
    <location>
        <begin position="293"/>
        <end position="359"/>
    </location>
</feature>
<evidence type="ECO:0000256" key="4">
    <source>
        <dbReference type="ARBA" id="ARBA00023125"/>
    </source>
</evidence>